<keyword evidence="6" id="KW-0813">Transport</keyword>
<reference evidence="9" key="1">
    <citation type="submission" date="2022-10" db="EMBL/GenBank/DDBJ databases">
        <title>Gaoshiqiia sediminis gen. nov., sp. nov., isolated from coastal sediment.</title>
        <authorList>
            <person name="Yu W.X."/>
            <person name="Mu D.S."/>
            <person name="Du J.Z."/>
            <person name="Liang Y.Q."/>
        </authorList>
    </citation>
    <scope>NUCLEOTIDE SEQUENCE</scope>
    <source>
        <strain evidence="9">A06</strain>
    </source>
</reference>
<feature type="transmembrane region" description="Helical" evidence="7">
    <location>
        <begin position="93"/>
        <end position="115"/>
    </location>
</feature>
<dbReference type="RefSeq" id="WP_282592551.1">
    <property type="nucleotide sequence ID" value="NZ_JAPAAF010000026.1"/>
</dbReference>
<evidence type="ECO:0000256" key="2">
    <source>
        <dbReference type="ARBA" id="ARBA00022475"/>
    </source>
</evidence>
<evidence type="ECO:0000256" key="6">
    <source>
        <dbReference type="RuleBase" id="RU004057"/>
    </source>
</evidence>
<evidence type="ECO:0000256" key="5">
    <source>
        <dbReference type="ARBA" id="ARBA00023136"/>
    </source>
</evidence>
<dbReference type="Proteomes" id="UP001163821">
    <property type="component" value="Unassembled WGS sequence"/>
</dbReference>
<dbReference type="GO" id="GO:0015031">
    <property type="term" value="P:protein transport"/>
    <property type="evidence" value="ECO:0007669"/>
    <property type="project" value="UniProtKB-KW"/>
</dbReference>
<dbReference type="InterPro" id="IPR002898">
    <property type="entry name" value="MotA_ExbB_proton_chnl"/>
</dbReference>
<evidence type="ECO:0000256" key="1">
    <source>
        <dbReference type="ARBA" id="ARBA00004651"/>
    </source>
</evidence>
<dbReference type="EMBL" id="JAPAAF010000026">
    <property type="protein sequence ID" value="MCW0483959.1"/>
    <property type="molecule type" value="Genomic_DNA"/>
</dbReference>
<keyword evidence="3 7" id="KW-0812">Transmembrane</keyword>
<feature type="transmembrane region" description="Helical" evidence="7">
    <location>
        <begin position="6"/>
        <end position="28"/>
    </location>
</feature>
<evidence type="ECO:0000256" key="7">
    <source>
        <dbReference type="SAM" id="Phobius"/>
    </source>
</evidence>
<evidence type="ECO:0000313" key="10">
    <source>
        <dbReference type="Proteomes" id="UP001163821"/>
    </source>
</evidence>
<keyword evidence="4 7" id="KW-1133">Transmembrane helix</keyword>
<accession>A0AA41Y5U8</accession>
<feature type="domain" description="MotA/TolQ/ExbB proton channel" evidence="8">
    <location>
        <begin position="43"/>
        <end position="117"/>
    </location>
</feature>
<evidence type="ECO:0000259" key="8">
    <source>
        <dbReference type="Pfam" id="PF01618"/>
    </source>
</evidence>
<protein>
    <submittedName>
        <fullName evidence="9">MotA/TolQ/ExbB proton channel family protein</fullName>
    </submittedName>
</protein>
<dbReference type="AlphaFoldDB" id="A0AA41Y5U8"/>
<sequence>MKLIDLFYEGGPLFMSIITIWGIGMLVFSVQKIIHFFVQQKFTQNSLGLILLFGSLAIVTGFLGQAIGMLMAFDAIEAAGDISPALIAGGLKVSMITPLYGTIIFIFSLIVWGVLREILIRKTEA</sequence>
<feature type="transmembrane region" description="Helical" evidence="7">
    <location>
        <begin position="49"/>
        <end position="73"/>
    </location>
</feature>
<name>A0AA41Y5U8_9BACT</name>
<dbReference type="GO" id="GO:0005886">
    <property type="term" value="C:plasma membrane"/>
    <property type="evidence" value="ECO:0007669"/>
    <property type="project" value="UniProtKB-SubCell"/>
</dbReference>
<dbReference type="Pfam" id="PF01618">
    <property type="entry name" value="MotA_ExbB"/>
    <property type="match status" value="1"/>
</dbReference>
<evidence type="ECO:0000256" key="3">
    <source>
        <dbReference type="ARBA" id="ARBA00022692"/>
    </source>
</evidence>
<keyword evidence="6" id="KW-0653">Protein transport</keyword>
<comment type="similarity">
    <text evidence="6">Belongs to the exbB/tolQ family.</text>
</comment>
<organism evidence="9 10">
    <name type="scientific">Gaoshiqia sediminis</name>
    <dbReference type="NCBI Taxonomy" id="2986998"/>
    <lineage>
        <taxon>Bacteria</taxon>
        <taxon>Pseudomonadati</taxon>
        <taxon>Bacteroidota</taxon>
        <taxon>Bacteroidia</taxon>
        <taxon>Marinilabiliales</taxon>
        <taxon>Prolixibacteraceae</taxon>
        <taxon>Gaoshiqia</taxon>
    </lineage>
</organism>
<gene>
    <name evidence="9" type="ORF">N2K84_14545</name>
</gene>
<keyword evidence="5 7" id="KW-0472">Membrane</keyword>
<evidence type="ECO:0000313" key="9">
    <source>
        <dbReference type="EMBL" id="MCW0483959.1"/>
    </source>
</evidence>
<comment type="caution">
    <text evidence="9">The sequence shown here is derived from an EMBL/GenBank/DDBJ whole genome shotgun (WGS) entry which is preliminary data.</text>
</comment>
<keyword evidence="10" id="KW-1185">Reference proteome</keyword>
<keyword evidence="2" id="KW-1003">Cell membrane</keyword>
<comment type="subcellular location">
    <subcellularLocation>
        <location evidence="1">Cell membrane</location>
        <topology evidence="1">Multi-pass membrane protein</topology>
    </subcellularLocation>
    <subcellularLocation>
        <location evidence="6">Membrane</location>
        <topology evidence="6">Multi-pass membrane protein</topology>
    </subcellularLocation>
</comment>
<proteinExistence type="inferred from homology"/>
<evidence type="ECO:0000256" key="4">
    <source>
        <dbReference type="ARBA" id="ARBA00022989"/>
    </source>
</evidence>